<comment type="caution">
    <text evidence="2">The sequence shown here is derived from an EMBL/GenBank/DDBJ whole genome shotgun (WGS) entry which is preliminary data.</text>
</comment>
<dbReference type="SMART" id="SM01012">
    <property type="entry name" value="ANTAR"/>
    <property type="match status" value="1"/>
</dbReference>
<dbReference type="Gene3D" id="1.10.10.10">
    <property type="entry name" value="Winged helix-like DNA-binding domain superfamily/Winged helix DNA-binding domain"/>
    <property type="match status" value="1"/>
</dbReference>
<evidence type="ECO:0000259" key="1">
    <source>
        <dbReference type="PROSITE" id="PS50921"/>
    </source>
</evidence>
<evidence type="ECO:0000313" key="3">
    <source>
        <dbReference type="Proteomes" id="UP001501321"/>
    </source>
</evidence>
<dbReference type="RefSeq" id="WP_345013888.1">
    <property type="nucleotide sequence ID" value="NZ_BAABFC010000019.1"/>
</dbReference>
<evidence type="ECO:0000313" key="2">
    <source>
        <dbReference type="EMBL" id="GAA4502137.1"/>
    </source>
</evidence>
<name>A0ABP8QI49_9GAMM</name>
<dbReference type="InterPro" id="IPR011006">
    <property type="entry name" value="CheY-like_superfamily"/>
</dbReference>
<sequence>MSFSRILFFADELAQANRLALLLSRYGHEPVPLAARDPWTQADGADGLMLDCKRLTAEWRLLATTLAERGLPVVLFADALPEHLQQQLLAAGVTLVPHKLGDKEPVEAWIKLARTQQGARAQQQQRMAELEQKLAERKWVERAKGVLMKQHGLDEEAAYKALRSAAMQHSLSLGELARRLLAKNEAE</sequence>
<gene>
    <name evidence="2" type="ORF">GCM10023095_26350</name>
</gene>
<keyword evidence="3" id="KW-1185">Reference proteome</keyword>
<dbReference type="EMBL" id="BAABFC010000019">
    <property type="protein sequence ID" value="GAA4502137.1"/>
    <property type="molecule type" value="Genomic_DNA"/>
</dbReference>
<dbReference type="Proteomes" id="UP001501321">
    <property type="component" value="Unassembled WGS sequence"/>
</dbReference>
<feature type="domain" description="ANTAR" evidence="1">
    <location>
        <begin position="120"/>
        <end position="181"/>
    </location>
</feature>
<dbReference type="PROSITE" id="PS50921">
    <property type="entry name" value="ANTAR"/>
    <property type="match status" value="1"/>
</dbReference>
<accession>A0ABP8QI49</accession>
<dbReference type="InterPro" id="IPR005561">
    <property type="entry name" value="ANTAR"/>
</dbReference>
<dbReference type="InterPro" id="IPR036388">
    <property type="entry name" value="WH-like_DNA-bd_sf"/>
</dbReference>
<reference evidence="3" key="1">
    <citation type="journal article" date="2019" name="Int. J. Syst. Evol. Microbiol.">
        <title>The Global Catalogue of Microorganisms (GCM) 10K type strain sequencing project: providing services to taxonomists for standard genome sequencing and annotation.</title>
        <authorList>
            <consortium name="The Broad Institute Genomics Platform"/>
            <consortium name="The Broad Institute Genome Sequencing Center for Infectious Disease"/>
            <person name="Wu L."/>
            <person name="Ma J."/>
        </authorList>
    </citation>
    <scope>NUCLEOTIDE SEQUENCE [LARGE SCALE GENOMIC DNA]</scope>
    <source>
        <strain evidence="3">JCM 32226</strain>
    </source>
</reference>
<protein>
    <submittedName>
        <fullName evidence="2">ANTAR domain-containing protein</fullName>
    </submittedName>
</protein>
<proteinExistence type="predicted"/>
<dbReference type="SUPFAM" id="SSF52172">
    <property type="entry name" value="CheY-like"/>
    <property type="match status" value="1"/>
</dbReference>
<organism evidence="2 3">
    <name type="scientific">Pseudaeromonas paramecii</name>
    <dbReference type="NCBI Taxonomy" id="2138166"/>
    <lineage>
        <taxon>Bacteria</taxon>
        <taxon>Pseudomonadati</taxon>
        <taxon>Pseudomonadota</taxon>
        <taxon>Gammaproteobacteria</taxon>
        <taxon>Aeromonadales</taxon>
        <taxon>Aeromonadaceae</taxon>
        <taxon>Pseudaeromonas</taxon>
    </lineage>
</organism>
<dbReference type="Pfam" id="PF03861">
    <property type="entry name" value="ANTAR"/>
    <property type="match status" value="1"/>
</dbReference>